<dbReference type="Gene3D" id="2.120.10.30">
    <property type="entry name" value="TolB, C-terminal domain"/>
    <property type="match status" value="1"/>
</dbReference>
<proteinExistence type="predicted"/>
<dbReference type="AlphaFoldDB" id="X1JMS7"/>
<dbReference type="GO" id="GO:0061630">
    <property type="term" value="F:ubiquitin protein ligase activity"/>
    <property type="evidence" value="ECO:0007669"/>
    <property type="project" value="TreeGrafter"/>
</dbReference>
<accession>X1JMS7</accession>
<gene>
    <name evidence="1" type="ORF">S03H2_47354</name>
</gene>
<dbReference type="PANTHER" id="PTHR24104:SF25">
    <property type="entry name" value="PROTEIN LIN-41"/>
    <property type="match status" value="1"/>
</dbReference>
<organism evidence="1">
    <name type="scientific">marine sediment metagenome</name>
    <dbReference type="NCBI Taxonomy" id="412755"/>
    <lineage>
        <taxon>unclassified sequences</taxon>
        <taxon>metagenomes</taxon>
        <taxon>ecological metagenomes</taxon>
    </lineage>
</organism>
<dbReference type="Pfam" id="PF17170">
    <property type="entry name" value="DUF5128"/>
    <property type="match status" value="1"/>
</dbReference>
<reference evidence="1" key="1">
    <citation type="journal article" date="2014" name="Front. Microbiol.">
        <title>High frequency of phylogenetically diverse reductive dehalogenase-homologous genes in deep subseafloor sedimentary metagenomes.</title>
        <authorList>
            <person name="Kawai M."/>
            <person name="Futagami T."/>
            <person name="Toyoda A."/>
            <person name="Takaki Y."/>
            <person name="Nishi S."/>
            <person name="Hori S."/>
            <person name="Arai W."/>
            <person name="Tsubouchi T."/>
            <person name="Morono Y."/>
            <person name="Uchiyama I."/>
            <person name="Ito T."/>
            <person name="Fujiyama A."/>
            <person name="Inagaki F."/>
            <person name="Takami H."/>
        </authorList>
    </citation>
    <scope>NUCLEOTIDE SEQUENCE</scope>
    <source>
        <strain evidence="1">Expedition CK06-06</strain>
    </source>
</reference>
<comment type="caution">
    <text evidence="1">The sequence shown here is derived from an EMBL/GenBank/DDBJ whole genome shotgun (WGS) entry which is preliminary data.</text>
</comment>
<dbReference type="GO" id="GO:0008270">
    <property type="term" value="F:zinc ion binding"/>
    <property type="evidence" value="ECO:0007669"/>
    <property type="project" value="UniProtKB-KW"/>
</dbReference>
<dbReference type="SUPFAM" id="SSF63829">
    <property type="entry name" value="Calcium-dependent phosphotriesterase"/>
    <property type="match status" value="1"/>
</dbReference>
<feature type="non-terminal residue" evidence="1">
    <location>
        <position position="176"/>
    </location>
</feature>
<dbReference type="GO" id="GO:0000209">
    <property type="term" value="P:protein polyubiquitination"/>
    <property type="evidence" value="ECO:0007669"/>
    <property type="project" value="TreeGrafter"/>
</dbReference>
<protein>
    <recommendedName>
        <fullName evidence="2">6-bladed beta-propeller</fullName>
    </recommendedName>
</protein>
<dbReference type="InterPro" id="IPR011042">
    <property type="entry name" value="6-blade_b-propeller_TolB-like"/>
</dbReference>
<dbReference type="InterPro" id="IPR050952">
    <property type="entry name" value="TRIM-NHL_E3_ligases"/>
</dbReference>
<dbReference type="PANTHER" id="PTHR24104">
    <property type="entry name" value="E3 UBIQUITIN-PROTEIN LIGASE NHLRC1-RELATED"/>
    <property type="match status" value="1"/>
</dbReference>
<evidence type="ECO:0000313" key="1">
    <source>
        <dbReference type="EMBL" id="GAH71083.1"/>
    </source>
</evidence>
<name>X1JMS7_9ZZZZ</name>
<evidence type="ECO:0008006" key="2">
    <source>
        <dbReference type="Google" id="ProtNLM"/>
    </source>
</evidence>
<dbReference type="GO" id="GO:0043161">
    <property type="term" value="P:proteasome-mediated ubiquitin-dependent protein catabolic process"/>
    <property type="evidence" value="ECO:0007669"/>
    <property type="project" value="TreeGrafter"/>
</dbReference>
<sequence length="176" mass="19862">MKSKFYFVLVSLIISVLSLAYQKQKTEWQGSVVEESGIKVVKNPAEPMYEKNVFILAEELSIGKEGRGEEYIFSQIRSIAVDEKERIYVLDTKEAHVKVFDKNGDYVKTVGRKGQGPGEMSLPFSICITSQNEIMVQDLNNRRIMFYSLDGNFIKSLSTAKIIIVGSHIDSKGNII</sequence>
<dbReference type="EMBL" id="BARU01029796">
    <property type="protein sequence ID" value="GAH71083.1"/>
    <property type="molecule type" value="Genomic_DNA"/>
</dbReference>